<proteinExistence type="predicted"/>
<dbReference type="Proteomes" id="UP000887565">
    <property type="component" value="Unplaced"/>
</dbReference>
<dbReference type="InterPro" id="IPR041588">
    <property type="entry name" value="Integrase_H2C2"/>
</dbReference>
<evidence type="ECO:0000313" key="2">
    <source>
        <dbReference type="Proteomes" id="UP000887565"/>
    </source>
</evidence>
<evidence type="ECO:0000259" key="1">
    <source>
        <dbReference type="Pfam" id="PF17921"/>
    </source>
</evidence>
<reference evidence="3" key="1">
    <citation type="submission" date="2022-11" db="UniProtKB">
        <authorList>
            <consortium name="WormBaseParasite"/>
        </authorList>
    </citation>
    <scope>IDENTIFICATION</scope>
</reference>
<protein>
    <submittedName>
        <fullName evidence="3">Integrase zinc-binding domain-containing protein</fullName>
    </submittedName>
</protein>
<dbReference type="Gene3D" id="1.10.340.70">
    <property type="match status" value="1"/>
</dbReference>
<dbReference type="Pfam" id="PF17921">
    <property type="entry name" value="Integrase_H2C2"/>
    <property type="match status" value="1"/>
</dbReference>
<name>A0A915KSS8_ROMCU</name>
<organism evidence="2 3">
    <name type="scientific">Romanomermis culicivorax</name>
    <name type="common">Nematode worm</name>
    <dbReference type="NCBI Taxonomy" id="13658"/>
    <lineage>
        <taxon>Eukaryota</taxon>
        <taxon>Metazoa</taxon>
        <taxon>Ecdysozoa</taxon>
        <taxon>Nematoda</taxon>
        <taxon>Enoplea</taxon>
        <taxon>Dorylaimia</taxon>
        <taxon>Mermithida</taxon>
        <taxon>Mermithoidea</taxon>
        <taxon>Mermithidae</taxon>
        <taxon>Romanomermis</taxon>
    </lineage>
</organism>
<evidence type="ECO:0000313" key="3">
    <source>
        <dbReference type="WBParaSite" id="nRc.2.0.1.t41170-RA"/>
    </source>
</evidence>
<dbReference type="AlphaFoldDB" id="A0A915KSS8"/>
<accession>A0A915KSS8</accession>
<feature type="domain" description="Integrase zinc-binding" evidence="1">
    <location>
        <begin position="1"/>
        <end position="33"/>
    </location>
</feature>
<keyword evidence="2" id="KW-1185">Reference proteome</keyword>
<dbReference type="WBParaSite" id="nRc.2.0.1.t41170-RA">
    <property type="protein sequence ID" value="nRc.2.0.1.t41170-RA"/>
    <property type="gene ID" value="nRc.2.0.1.g41170"/>
</dbReference>
<sequence>MLAAIKTHFWWPHMEENVRDWIKSCKICRLTTPRTSPPPPLLPIQLMHPFTTDIVNISPVVHTLTAEELLDPPTSAIEVEPADEELLDTLIFDLNKAKLPPSTDVLALPVPTATANFTAMAMQITDFLKLTLDDIWTLAPVQMDKSTPIQPIAMDAKTNTTTAEQTLTDIPEESTAHQSTSMDVAPQEPAVLAPPLMCAVDLRIYLATLAILPGPPIIATVALARSSMASLGGSPHCVSFSVTAAGMLFPEHHCMDYADALKEEIQHIFLPQPTPALAVPQVAQPAPAIAQEALQPPAALPLPPVSQPPPPAPLLPPMGPMDVQTPQALSMFTPALDCHGQPI</sequence>